<evidence type="ECO:0000256" key="6">
    <source>
        <dbReference type="ARBA" id="ARBA00022553"/>
    </source>
</evidence>
<evidence type="ECO:0000256" key="11">
    <source>
        <dbReference type="ARBA" id="ARBA00034776"/>
    </source>
</evidence>
<dbReference type="GO" id="GO:0005869">
    <property type="term" value="C:dynactin complex"/>
    <property type="evidence" value="ECO:0007669"/>
    <property type="project" value="InterPro"/>
</dbReference>
<sequence>MAQPILYHCAHLETPRAPLPAGYVSSFADFAPLDRLYFCEECDAVRCEGCVSVEVASYFCPNCLFDVPGSNVRGDKNRREIGWLFDKPSALASQLPKVYTQPEEVQSEFDALKDHLDKFVQQSAPPTRAQAHKRTPSRHIAQLTQAAQRALRRDVPGLTRHRARVPGKDEKIEKAGWDELAPYTAKGSWRQDGLERGTQDVDDMMSIEGEEVATLDKRWASSRQPAIMSSETVPQRIRLQTKLNKRCPHPTCRSVLIQPDTKSIRMLVKSVATSYLPAMELGRRRCRSGDQLPSDATDEDWERRRRERRRTRAHLPNEVDQDLSDPLRPGEVYTFQVAFTNPLYDPIQIRLGNAHQARHAVPVNHHVHIPTAHFTVGALKEAWAYDDEDEDDTGAEADDSAADEARKSSRLSLGGSSLRHRSTRDVGVEKKGNVTKVGLEVEIRPGAEKGPVEFDLEVRFTYRADDDGGGGKDGGGKEEYKTFTFWVRVCAGNIA</sequence>
<feature type="region of interest" description="Disordered" evidence="14">
    <location>
        <begin position="387"/>
        <end position="425"/>
    </location>
</feature>
<proteinExistence type="inferred from homology"/>
<keyword evidence="5" id="KW-1017">Isopeptide bond</keyword>
<evidence type="ECO:0000256" key="2">
    <source>
        <dbReference type="ARBA" id="ARBA00004529"/>
    </source>
</evidence>
<keyword evidence="6" id="KW-0597">Phosphoprotein</keyword>
<evidence type="ECO:0000256" key="4">
    <source>
        <dbReference type="ARBA" id="ARBA00022490"/>
    </source>
</evidence>
<evidence type="ECO:0000256" key="13">
    <source>
        <dbReference type="ARBA" id="ARBA00093507"/>
    </source>
</evidence>
<dbReference type="PANTHER" id="PTHR13034:SF2">
    <property type="entry name" value="DYNACTIN SUBUNIT 4"/>
    <property type="match status" value="1"/>
</dbReference>
<comment type="subunit">
    <text evidence="13">Subunit of dynactin, a multiprotein complex part of a tripartite complex with dynein and a adapter, such as BICDL1, BICD2 or HOOK3. The dynactin complex is built around ACTR1A/ACTB filament and consists of an actin-related filament composed of a shoulder domain, a pointed end and a barbed end. Its length is defined by its flexible shoulder domain. The soulder is composed of 2 DCTN1 subunits, 4 DCTN2 and 2 DCTN3. The 4 DCNT2 (via N-terminus) bind the ACTR1A filament and act as molecular rulers to determine the length. The pointed end is important for binding dynein-dynactin cargo adapters. Consists of 4 subunits: ACTR10, DCNT4, DCTN5 and DCTN6. The barbed end is composed of a CAPZA1:CAPZB heterodimers, which binds ACTR1A/ACTB filament and dynactin and stabilizes dynactin. Interacts with ATP7B, but not ATP7A, in a copper-dependent manner. Interacts with ANK2; this interaction is required for localization at costameres. Interacts with N4BP2L1.</text>
</comment>
<evidence type="ECO:0000313" key="15">
    <source>
        <dbReference type="EMBL" id="WOO78974.1"/>
    </source>
</evidence>
<dbReference type="PANTHER" id="PTHR13034">
    <property type="entry name" value="DYNACTIN P62 SUBUNIT"/>
    <property type="match status" value="1"/>
</dbReference>
<gene>
    <name evidence="15" type="primary">DCTN4</name>
    <name evidence="15" type="ORF">LOC62_02G002512</name>
</gene>
<evidence type="ECO:0000256" key="1">
    <source>
        <dbReference type="ARBA" id="ARBA00004300"/>
    </source>
</evidence>
<comment type="similarity">
    <text evidence="11">Belongs to the dynactin subunit 4 family.</text>
</comment>
<dbReference type="GeneID" id="87805759"/>
<dbReference type="Pfam" id="PF05502">
    <property type="entry name" value="Dynactin_p62"/>
    <property type="match status" value="2"/>
</dbReference>
<keyword evidence="7" id="KW-0832">Ubl conjugation</keyword>
<keyword evidence="10" id="KW-0206">Cytoskeleton</keyword>
<accession>A0AAF1BJZ4</accession>
<keyword evidence="9" id="KW-0175">Coiled coil</keyword>
<dbReference type="AlphaFoldDB" id="A0AAF1BJZ4"/>
<evidence type="ECO:0000256" key="3">
    <source>
        <dbReference type="ARBA" id="ARBA00004657"/>
    </source>
</evidence>
<organism evidence="15 16">
    <name type="scientific">Vanrija pseudolonga</name>
    <dbReference type="NCBI Taxonomy" id="143232"/>
    <lineage>
        <taxon>Eukaryota</taxon>
        <taxon>Fungi</taxon>
        <taxon>Dikarya</taxon>
        <taxon>Basidiomycota</taxon>
        <taxon>Agaricomycotina</taxon>
        <taxon>Tremellomycetes</taxon>
        <taxon>Trichosporonales</taxon>
        <taxon>Trichosporonaceae</taxon>
        <taxon>Vanrija</taxon>
    </lineage>
</organism>
<dbReference type="GO" id="GO:0001725">
    <property type="term" value="C:stress fiber"/>
    <property type="evidence" value="ECO:0007669"/>
    <property type="project" value="UniProtKB-SubCell"/>
</dbReference>
<evidence type="ECO:0000256" key="7">
    <source>
        <dbReference type="ARBA" id="ARBA00022843"/>
    </source>
</evidence>
<evidence type="ECO:0000256" key="5">
    <source>
        <dbReference type="ARBA" id="ARBA00022499"/>
    </source>
</evidence>
<protein>
    <recommendedName>
        <fullName evidence="12">Dynactin subunit 4</fullName>
    </recommendedName>
</protein>
<evidence type="ECO:0000256" key="14">
    <source>
        <dbReference type="SAM" id="MobiDB-lite"/>
    </source>
</evidence>
<evidence type="ECO:0000256" key="10">
    <source>
        <dbReference type="ARBA" id="ARBA00023212"/>
    </source>
</evidence>
<keyword evidence="4" id="KW-0963">Cytoplasm</keyword>
<dbReference type="Proteomes" id="UP000827549">
    <property type="component" value="Chromosome 2"/>
</dbReference>
<comment type="subcellular location">
    <subcellularLocation>
        <location evidence="1">Cytoplasm</location>
        <location evidence="1">Cytoskeleton</location>
        <location evidence="1">Microtubule organizing center</location>
        <location evidence="1">Centrosome</location>
    </subcellularLocation>
    <subcellularLocation>
        <location evidence="2">Cytoplasm</location>
        <location evidence="2">Cytoskeleton</location>
        <location evidence="2">Stress fiber</location>
    </subcellularLocation>
    <subcellularLocation>
        <location evidence="3">Cytoplasm</location>
        <location evidence="3">Myofibril</location>
    </subcellularLocation>
</comment>
<keyword evidence="8" id="KW-0007">Acetylation</keyword>
<evidence type="ECO:0000256" key="12">
    <source>
        <dbReference type="ARBA" id="ARBA00034864"/>
    </source>
</evidence>
<keyword evidence="16" id="KW-1185">Reference proteome</keyword>
<evidence type="ECO:0000256" key="9">
    <source>
        <dbReference type="ARBA" id="ARBA00023054"/>
    </source>
</evidence>
<dbReference type="RefSeq" id="XP_062625006.1">
    <property type="nucleotide sequence ID" value="XM_062769022.1"/>
</dbReference>
<feature type="compositionally biased region" description="Acidic residues" evidence="14">
    <location>
        <begin position="387"/>
        <end position="402"/>
    </location>
</feature>
<dbReference type="InterPro" id="IPR008603">
    <property type="entry name" value="DCTN4"/>
</dbReference>
<evidence type="ECO:0000256" key="8">
    <source>
        <dbReference type="ARBA" id="ARBA00022990"/>
    </source>
</evidence>
<name>A0AAF1BJZ4_9TREE</name>
<reference evidence="15" key="1">
    <citation type="submission" date="2023-10" db="EMBL/GenBank/DDBJ databases">
        <authorList>
            <person name="Noh H."/>
        </authorList>
    </citation>
    <scope>NUCLEOTIDE SEQUENCE</scope>
    <source>
        <strain evidence="15">DUCC4014</strain>
    </source>
</reference>
<dbReference type="EMBL" id="CP086715">
    <property type="protein sequence ID" value="WOO78974.1"/>
    <property type="molecule type" value="Genomic_DNA"/>
</dbReference>
<evidence type="ECO:0000313" key="16">
    <source>
        <dbReference type="Proteomes" id="UP000827549"/>
    </source>
</evidence>